<sequence length="215" mass="24274">MIATASVAKTDIGASVNFYLSLFLGLLVSLGVFYAGYHSGKFHRAWIEAQAKKAAEAASDEAARLKFERLRARHEEVEPLWEAYDKRVEAARNAFEAETTDPAYIIRMATGADYPNYYVFKREVHGDRAFRPYEYAYDQHGKHHSFYTGAPPAETPQYTSHYTRIETRHSFPTAPDAERWLGVCLHPRDTAWGYNATGRPLGAPSIDLLPTRVIA</sequence>
<keyword evidence="3" id="KW-1185">Reference proteome</keyword>
<keyword evidence="1" id="KW-0812">Transmembrane</keyword>
<name>A0A9E7MPN0_9CAUD</name>
<protein>
    <submittedName>
        <fullName evidence="2">Uncharacterized protein</fullName>
    </submittedName>
</protein>
<organism evidence="2 3">
    <name type="scientific">Brevundimonas phage vB_BpoS-Kabachok</name>
    <dbReference type="NCBI Taxonomy" id="2948600"/>
    <lineage>
        <taxon>Viruses</taxon>
        <taxon>Duplodnaviria</taxon>
        <taxon>Heunggongvirae</taxon>
        <taxon>Uroviricota</taxon>
        <taxon>Caudoviricetes</taxon>
        <taxon>Jeanschmidtviridae</taxon>
        <taxon>Marchewkavirus</taxon>
        <taxon>Marchewkavirus kabachok</taxon>
    </lineage>
</organism>
<feature type="transmembrane region" description="Helical" evidence="1">
    <location>
        <begin position="18"/>
        <end position="37"/>
    </location>
</feature>
<reference evidence="2" key="1">
    <citation type="submission" date="2022-05" db="EMBL/GenBank/DDBJ databases">
        <authorList>
            <person name="Friedrich I."/>
            <person name="Poehlein A."/>
            <person name="Schneider D."/>
            <person name="Hertel R."/>
            <person name="Daniel R."/>
        </authorList>
    </citation>
    <scope>NUCLEOTIDE SEQUENCE</scope>
</reference>
<dbReference type="Proteomes" id="UP001056685">
    <property type="component" value="Segment"/>
</dbReference>
<keyword evidence="1" id="KW-1133">Transmembrane helix</keyword>
<gene>
    <name evidence="2" type="ORF">KABACHOK_02330</name>
</gene>
<evidence type="ECO:0000256" key="1">
    <source>
        <dbReference type="SAM" id="Phobius"/>
    </source>
</evidence>
<keyword evidence="1" id="KW-0472">Membrane</keyword>
<accession>A0A9E7MPN0</accession>
<proteinExistence type="predicted"/>
<evidence type="ECO:0000313" key="2">
    <source>
        <dbReference type="EMBL" id="USN14069.1"/>
    </source>
</evidence>
<dbReference type="EMBL" id="ON529852">
    <property type="protein sequence ID" value="USN14069.1"/>
    <property type="molecule type" value="Genomic_DNA"/>
</dbReference>
<evidence type="ECO:0000313" key="3">
    <source>
        <dbReference type="Proteomes" id="UP001056685"/>
    </source>
</evidence>